<evidence type="ECO:0000313" key="2">
    <source>
        <dbReference type="Proteomes" id="UP000600774"/>
    </source>
</evidence>
<organism evidence="1 2">
    <name type="scientific">Methanosarcina acetivorans</name>
    <dbReference type="NCBI Taxonomy" id="2214"/>
    <lineage>
        <taxon>Archaea</taxon>
        <taxon>Methanobacteriati</taxon>
        <taxon>Methanobacteriota</taxon>
        <taxon>Stenosarchaea group</taxon>
        <taxon>Methanomicrobia</taxon>
        <taxon>Methanosarcinales</taxon>
        <taxon>Methanosarcinaceae</taxon>
        <taxon>Methanosarcina</taxon>
    </lineage>
</organism>
<comment type="caution">
    <text evidence="1">The sequence shown here is derived from an EMBL/GenBank/DDBJ whole genome shotgun (WGS) entry which is preliminary data.</text>
</comment>
<dbReference type="GeneID" id="1474858"/>
<proteinExistence type="predicted"/>
<dbReference type="RefSeq" id="WP_011022905.1">
    <property type="nucleotide sequence ID" value="NZ_DUJU01000083.1"/>
</dbReference>
<reference evidence="1" key="1">
    <citation type="journal article" date="2020" name="bioRxiv">
        <title>A rank-normalized archaeal taxonomy based on genome phylogeny resolves widespread incomplete and uneven classifications.</title>
        <authorList>
            <person name="Rinke C."/>
            <person name="Chuvochina M."/>
            <person name="Mussig A.J."/>
            <person name="Chaumeil P.-A."/>
            <person name="Waite D.W."/>
            <person name="Whitman W.B."/>
            <person name="Parks D.H."/>
            <person name="Hugenholtz P."/>
        </authorList>
    </citation>
    <scope>NUCLEOTIDE SEQUENCE</scope>
    <source>
        <strain evidence="1">UBA8876</strain>
    </source>
</reference>
<evidence type="ECO:0000313" key="1">
    <source>
        <dbReference type="EMBL" id="HIH93878.1"/>
    </source>
</evidence>
<dbReference type="Proteomes" id="UP000600774">
    <property type="component" value="Unassembled WGS sequence"/>
</dbReference>
<dbReference type="EMBL" id="DUJU01000083">
    <property type="protein sequence ID" value="HIH93878.1"/>
    <property type="molecule type" value="Genomic_DNA"/>
</dbReference>
<dbReference type="AlphaFoldDB" id="A0A832S9B0"/>
<name>A0A832S9B0_9EURY</name>
<accession>A0A832S9B0</accession>
<sequence length="116" mass="13380">MAGPAEDVVEKWPWLKQRNMTHHTLYNRPGKEAREEDVVVRGVWKGLEKGEKTGSAGCVNLQKSNRGEALNDEGDKKGNLVSLGFRVTFFRINYSSLLFFKQYNFFSTVVEYWRCS</sequence>
<gene>
    <name evidence="1" type="ORF">HA338_07480</name>
</gene>
<protein>
    <submittedName>
        <fullName evidence="1">Uncharacterized protein</fullName>
    </submittedName>
</protein>